<dbReference type="PANTHER" id="PTHR11102">
    <property type="entry name" value="SEL-1-LIKE PROTEIN"/>
    <property type="match status" value="1"/>
</dbReference>
<sequence length="724" mass="82400">MLKEKFEINLLAYPLLILILSVVGNAKENIKGGKTSANRDENTKRDAITYQDITVETKIVPDFNNIFDDMEKIRNAIPVENNINLPYEEMFFFRKKQDKTENKKYTEKISEEMIKNLLNDSEDKISDSDLGTELYNKGSKMLSSYQSSKIEAYSLLLNASRMGSKPAKAKVAWELMCGTYLPQNISMAKELFEQLAEEGVPDGHTGMGFLHSLGLTVNASQARALLHYTVGALGGSHWSKMILGFRYWNGISVTANCEKSLEFYRQVASHVASRVEANGGVVVHRIRLLDQAEDPGYQTGLIDNDLKEYYEMLADKGDVSAQVGLGQLYYRGAKGFSRDYGKALLYFQKAAEAGNIIAMAFMGKIYLEGDENVKVNLMKAYLNFKKSADFENAIGQYGIGLMYLEGKYVEKNNRKALFYLSRSADQGWAESLLLLGTMYLHGTELKKDYKMARKYFIMVSQVGHTLGYFNLGQMHASGIGTMRSCTTAVELFKTVAERGNWGTHLMEAYNHYKNNRYNQSFVIYALLAEMGYEVAQNNVAFLLDNGLFTYLDRDEENRYVRAKTYWSRSAMQGNPSALIKLGDYYYYGLGTKEDYETAATYYRVASEQFRNPQAMFNLGYMHEQGLGLKRDLHLAKRCYDMASEASPDAEFPVLIALTKLYFMSAICMLKELDWSQVLALQGVNAYLGHNWDLYLCGFLCFCITYIIHFRVNRRDLLRDMINFL</sequence>
<name>A0A9P0MJS0_NEZVI</name>
<evidence type="ECO:0000256" key="1">
    <source>
        <dbReference type="ARBA" id="ARBA00038101"/>
    </source>
</evidence>
<dbReference type="GO" id="GO:0036503">
    <property type="term" value="P:ERAD pathway"/>
    <property type="evidence" value="ECO:0007669"/>
    <property type="project" value="TreeGrafter"/>
</dbReference>
<comment type="similarity">
    <text evidence="1">Belongs to the sel-1 family.</text>
</comment>
<dbReference type="PANTHER" id="PTHR11102:SF147">
    <property type="entry name" value="SEL1L ADAPTOR SUBUNIT OF ERAD E3 UBIQUITIN LIGASE"/>
    <property type="match status" value="1"/>
</dbReference>
<proteinExistence type="inferred from homology"/>
<evidence type="ECO:0008006" key="6">
    <source>
        <dbReference type="Google" id="ProtNLM"/>
    </source>
</evidence>
<evidence type="ECO:0000256" key="3">
    <source>
        <dbReference type="SAM" id="SignalP"/>
    </source>
</evidence>
<dbReference type="InterPro" id="IPR050767">
    <property type="entry name" value="Sel1_AlgK"/>
</dbReference>
<dbReference type="InterPro" id="IPR011990">
    <property type="entry name" value="TPR-like_helical_dom_sf"/>
</dbReference>
<evidence type="ECO:0000313" key="5">
    <source>
        <dbReference type="Proteomes" id="UP001152798"/>
    </source>
</evidence>
<dbReference type="GO" id="GO:0005789">
    <property type="term" value="C:endoplasmic reticulum membrane"/>
    <property type="evidence" value="ECO:0007669"/>
    <property type="project" value="TreeGrafter"/>
</dbReference>
<feature type="chain" id="PRO_5040211976" description="Neuropeptide" evidence="3">
    <location>
        <begin position="27"/>
        <end position="724"/>
    </location>
</feature>
<dbReference type="InterPro" id="IPR006597">
    <property type="entry name" value="Sel1-like"/>
</dbReference>
<dbReference type="Pfam" id="PF08238">
    <property type="entry name" value="Sel1"/>
    <property type="match status" value="10"/>
</dbReference>
<dbReference type="Proteomes" id="UP001152798">
    <property type="component" value="Chromosome 3"/>
</dbReference>
<keyword evidence="3" id="KW-0732">Signal</keyword>
<keyword evidence="2" id="KW-1133">Transmembrane helix</keyword>
<accession>A0A9P0MJS0</accession>
<dbReference type="SMART" id="SM00671">
    <property type="entry name" value="SEL1"/>
    <property type="match status" value="11"/>
</dbReference>
<gene>
    <name evidence="4" type="ORF">NEZAVI_LOCUS6999</name>
</gene>
<feature type="transmembrane region" description="Helical" evidence="2">
    <location>
        <begin position="691"/>
        <end position="711"/>
    </location>
</feature>
<dbReference type="EMBL" id="OV725079">
    <property type="protein sequence ID" value="CAH1397074.1"/>
    <property type="molecule type" value="Genomic_DNA"/>
</dbReference>
<keyword evidence="2" id="KW-0812">Transmembrane</keyword>
<dbReference type="OrthoDB" id="27934at2759"/>
<reference evidence="4" key="1">
    <citation type="submission" date="2022-01" db="EMBL/GenBank/DDBJ databases">
        <authorList>
            <person name="King R."/>
        </authorList>
    </citation>
    <scope>NUCLEOTIDE SEQUENCE</scope>
</reference>
<feature type="signal peptide" evidence="3">
    <location>
        <begin position="1"/>
        <end position="26"/>
    </location>
</feature>
<evidence type="ECO:0000313" key="4">
    <source>
        <dbReference type="EMBL" id="CAH1397074.1"/>
    </source>
</evidence>
<organism evidence="4 5">
    <name type="scientific">Nezara viridula</name>
    <name type="common">Southern green stink bug</name>
    <name type="synonym">Cimex viridulus</name>
    <dbReference type="NCBI Taxonomy" id="85310"/>
    <lineage>
        <taxon>Eukaryota</taxon>
        <taxon>Metazoa</taxon>
        <taxon>Ecdysozoa</taxon>
        <taxon>Arthropoda</taxon>
        <taxon>Hexapoda</taxon>
        <taxon>Insecta</taxon>
        <taxon>Pterygota</taxon>
        <taxon>Neoptera</taxon>
        <taxon>Paraneoptera</taxon>
        <taxon>Hemiptera</taxon>
        <taxon>Heteroptera</taxon>
        <taxon>Panheteroptera</taxon>
        <taxon>Pentatomomorpha</taxon>
        <taxon>Pentatomoidea</taxon>
        <taxon>Pentatomidae</taxon>
        <taxon>Pentatominae</taxon>
        <taxon>Nezara</taxon>
    </lineage>
</organism>
<keyword evidence="5" id="KW-1185">Reference proteome</keyword>
<keyword evidence="2" id="KW-0472">Membrane</keyword>
<dbReference type="Gene3D" id="1.25.40.10">
    <property type="entry name" value="Tetratricopeptide repeat domain"/>
    <property type="match status" value="2"/>
</dbReference>
<dbReference type="SUPFAM" id="SSF81901">
    <property type="entry name" value="HCP-like"/>
    <property type="match status" value="3"/>
</dbReference>
<evidence type="ECO:0000256" key="2">
    <source>
        <dbReference type="SAM" id="Phobius"/>
    </source>
</evidence>
<protein>
    <recommendedName>
        <fullName evidence="6">Neuropeptide</fullName>
    </recommendedName>
</protein>
<dbReference type="AlphaFoldDB" id="A0A9P0MJS0"/>